<comment type="caution">
    <text evidence="5">The sequence shown here is derived from an EMBL/GenBank/DDBJ whole genome shotgun (WGS) entry which is preliminary data.</text>
</comment>
<evidence type="ECO:0000259" key="4">
    <source>
        <dbReference type="PROSITE" id="PS50995"/>
    </source>
</evidence>
<sequence>MDKEMLEADPFQLDDFLPYKLVKTAAHVADSLAHIYEREFGLSRAQWRILASLGAREGIKAKELAEETSLDKVRVSRTLVEMEQKGWVSKERDAKDQRAAFLHLTDKGKQLYVEILPKARAWEKGLMSGIEWQEYQSFLKTLDALLEKAGGDPRRTIREP</sequence>
<dbReference type="PANTHER" id="PTHR42756:SF1">
    <property type="entry name" value="TRANSCRIPTIONAL REPRESSOR OF EMRAB OPERON"/>
    <property type="match status" value="1"/>
</dbReference>
<keyword evidence="6" id="KW-1185">Reference proteome</keyword>
<dbReference type="PANTHER" id="PTHR42756">
    <property type="entry name" value="TRANSCRIPTIONAL REGULATOR, MARR"/>
    <property type="match status" value="1"/>
</dbReference>
<dbReference type="SUPFAM" id="SSF46785">
    <property type="entry name" value="Winged helix' DNA-binding domain"/>
    <property type="match status" value="1"/>
</dbReference>
<evidence type="ECO:0000256" key="3">
    <source>
        <dbReference type="ARBA" id="ARBA00023163"/>
    </source>
</evidence>
<feature type="domain" description="HTH marR-type" evidence="4">
    <location>
        <begin position="14"/>
        <end position="147"/>
    </location>
</feature>
<dbReference type="Proteomes" id="UP001149400">
    <property type="component" value="Unassembled WGS sequence"/>
</dbReference>
<keyword evidence="2" id="KW-0238">DNA-binding</keyword>
<reference evidence="5" key="1">
    <citation type="submission" date="2021-12" db="EMBL/GenBank/DDBJ databases">
        <title>Enterovibrio ZSDZ35 sp. nov. and Enterovibrio ZSDZ42 sp. nov., isolated from coastal seawater in Qingdao.</title>
        <authorList>
            <person name="Zhang P."/>
        </authorList>
    </citation>
    <scope>NUCLEOTIDE SEQUENCE</scope>
    <source>
        <strain evidence="5">ZSDZ42</strain>
    </source>
</reference>
<dbReference type="InterPro" id="IPR036390">
    <property type="entry name" value="WH_DNA-bd_sf"/>
</dbReference>
<evidence type="ECO:0000256" key="1">
    <source>
        <dbReference type="ARBA" id="ARBA00023015"/>
    </source>
</evidence>
<dbReference type="PROSITE" id="PS50995">
    <property type="entry name" value="HTH_MARR_2"/>
    <property type="match status" value="1"/>
</dbReference>
<dbReference type="Gene3D" id="1.10.10.10">
    <property type="entry name" value="Winged helix-like DNA-binding domain superfamily/Winged helix DNA-binding domain"/>
    <property type="match status" value="1"/>
</dbReference>
<keyword evidence="3" id="KW-0804">Transcription</keyword>
<dbReference type="Pfam" id="PF12802">
    <property type="entry name" value="MarR_2"/>
    <property type="match status" value="1"/>
</dbReference>
<dbReference type="SMART" id="SM00347">
    <property type="entry name" value="HTH_MARR"/>
    <property type="match status" value="1"/>
</dbReference>
<name>A0ABT5R682_9GAMM</name>
<accession>A0ABT5R682</accession>
<dbReference type="InterPro" id="IPR000835">
    <property type="entry name" value="HTH_MarR-typ"/>
</dbReference>
<dbReference type="PRINTS" id="PR00598">
    <property type="entry name" value="HTHMARR"/>
</dbReference>
<evidence type="ECO:0000313" key="5">
    <source>
        <dbReference type="EMBL" id="MDD1795785.1"/>
    </source>
</evidence>
<dbReference type="EMBL" id="JAJUBC010000035">
    <property type="protein sequence ID" value="MDD1795785.1"/>
    <property type="molecule type" value="Genomic_DNA"/>
</dbReference>
<organism evidence="5 6">
    <name type="scientific">Enterovibrio gelatinilyticus</name>
    <dbReference type="NCBI Taxonomy" id="2899819"/>
    <lineage>
        <taxon>Bacteria</taxon>
        <taxon>Pseudomonadati</taxon>
        <taxon>Pseudomonadota</taxon>
        <taxon>Gammaproteobacteria</taxon>
        <taxon>Vibrionales</taxon>
        <taxon>Vibrionaceae</taxon>
        <taxon>Enterovibrio</taxon>
    </lineage>
</organism>
<dbReference type="RefSeq" id="WP_274166566.1">
    <property type="nucleotide sequence ID" value="NZ_JAJUBC010000035.1"/>
</dbReference>
<evidence type="ECO:0000313" key="6">
    <source>
        <dbReference type="Proteomes" id="UP001149400"/>
    </source>
</evidence>
<proteinExistence type="predicted"/>
<evidence type="ECO:0000256" key="2">
    <source>
        <dbReference type="ARBA" id="ARBA00023125"/>
    </source>
</evidence>
<dbReference type="InterPro" id="IPR036388">
    <property type="entry name" value="WH-like_DNA-bd_sf"/>
</dbReference>
<gene>
    <name evidence="5" type="ORF">LRP50_21940</name>
</gene>
<protein>
    <submittedName>
        <fullName evidence="5">MarR family transcriptional regulator</fullName>
    </submittedName>
</protein>
<keyword evidence="1" id="KW-0805">Transcription regulation</keyword>